<sequence>MPTRPPPTLLCNRCQRAFEPRELRDYPYAKIGRGVPSEVEGTQILNAMEAEEAEMQRYDEELGKLRGIVEKLESERTALQESISRKRGLLSASRKIPQEVWDIIFKEVVESGTGYSGYSGIGYSLRLHYEHPDYYLEGEDADGQPGQVEAPTHVLSQVSSHWRQLVHSMPHLWSSISVDLFGLEMDPCPILEIYFRNSGSYHLTFEILDTRWLSRNPDDELMELTENGCDYKMLAHRVLTKLVPKMDRCKRLQFSLSGDGGICRLDYPLPPSFPILEHFTYKKYYGEPTEPDWLPDRILHAAEGVKDMTILRYFDTIPVTNLTSLTITSEQGLRPLLNALTMCTQLVTLAIHSFEVRSGEMIPVPVELFSLRSLFITSEYAGEPLALIALFSVLTVPSLITLKLRASSSHWVEEYSDWPWQTLYDMLRRSSCPLQELLFSTEAGLVSDHQGLIQVLGLFPQSLKRLRIEIYHPRPLFMDVLYNLLDALTFPTSPSERALVLPRLEVFSLWMMSNADLPRPELARRVLDMGESRTRHRTWQMGDRVSSLSSLSLVIHKTRYLIQKEAEARVPPFVPPLMHIRRLTATGMACTMEERIDHTWKE</sequence>
<evidence type="ECO:0000313" key="3">
    <source>
        <dbReference type="Proteomes" id="UP000017559"/>
    </source>
</evidence>
<evidence type="ECO:0000256" key="1">
    <source>
        <dbReference type="SAM" id="Coils"/>
    </source>
</evidence>
<comment type="caution">
    <text evidence="2">The sequence shown here is derived from an EMBL/GenBank/DDBJ whole genome shotgun (WGS) entry which is preliminary data.</text>
</comment>
<name>V2X4K4_MONRO</name>
<dbReference type="Proteomes" id="UP000017559">
    <property type="component" value="Unassembled WGS sequence"/>
</dbReference>
<reference evidence="2 3" key="1">
    <citation type="journal article" date="2014" name="BMC Genomics">
        <title>Genome and secretome analysis of the hemibiotrophic fungal pathogen, Moniliophthora roreri, which causes frosty pod rot disease of cacao: mechanisms of the biotrophic and necrotrophic phases.</title>
        <authorList>
            <person name="Meinhardt L.W."/>
            <person name="Costa G.G.L."/>
            <person name="Thomazella D.P.T."/>
            <person name="Teixeira P.J.P.L."/>
            <person name="Carazzolle M.F."/>
            <person name="Schuster S.C."/>
            <person name="Carlson J.E."/>
            <person name="Guiltinan M.J."/>
            <person name="Mieczkowski P."/>
            <person name="Farmer A."/>
            <person name="Ramaraj T."/>
            <person name="Crozier J."/>
            <person name="Davis R.E."/>
            <person name="Shao J."/>
            <person name="Melnick R.L."/>
            <person name="Pereira G.A.G."/>
            <person name="Bailey B.A."/>
        </authorList>
    </citation>
    <scope>NUCLEOTIDE SEQUENCE [LARGE SCALE GENOMIC DNA]</scope>
    <source>
        <strain evidence="2 3">MCA 2997</strain>
    </source>
</reference>
<evidence type="ECO:0000313" key="2">
    <source>
        <dbReference type="EMBL" id="ESK94083.1"/>
    </source>
</evidence>
<accession>V2X4K4</accession>
<feature type="coiled-coil region" evidence="1">
    <location>
        <begin position="48"/>
        <end position="89"/>
    </location>
</feature>
<dbReference type="EMBL" id="AWSO01000155">
    <property type="protein sequence ID" value="ESK94083.1"/>
    <property type="molecule type" value="Genomic_DNA"/>
</dbReference>
<proteinExistence type="predicted"/>
<dbReference type="OrthoDB" id="3246221at2759"/>
<protein>
    <recommendedName>
        <fullName evidence="4">F-box domain-containing protein</fullName>
    </recommendedName>
</protein>
<gene>
    <name evidence="2" type="ORF">Moror_12828</name>
</gene>
<dbReference type="AlphaFoldDB" id="V2X4K4"/>
<dbReference type="KEGG" id="mrr:Moror_12828"/>
<keyword evidence="1" id="KW-0175">Coiled coil</keyword>
<evidence type="ECO:0008006" key="4">
    <source>
        <dbReference type="Google" id="ProtNLM"/>
    </source>
</evidence>
<dbReference type="HOGENOM" id="CLU_018544_8_0_1"/>
<keyword evidence="3" id="KW-1185">Reference proteome</keyword>
<organism evidence="2 3">
    <name type="scientific">Moniliophthora roreri (strain MCA 2997)</name>
    <name type="common">Cocoa frosty pod rot fungus</name>
    <name type="synonym">Crinipellis roreri</name>
    <dbReference type="NCBI Taxonomy" id="1381753"/>
    <lineage>
        <taxon>Eukaryota</taxon>
        <taxon>Fungi</taxon>
        <taxon>Dikarya</taxon>
        <taxon>Basidiomycota</taxon>
        <taxon>Agaricomycotina</taxon>
        <taxon>Agaricomycetes</taxon>
        <taxon>Agaricomycetidae</taxon>
        <taxon>Agaricales</taxon>
        <taxon>Marasmiineae</taxon>
        <taxon>Marasmiaceae</taxon>
        <taxon>Moniliophthora</taxon>
    </lineage>
</organism>